<gene>
    <name evidence="1" type="ORF">JVT61DRAFT_9031</name>
</gene>
<evidence type="ECO:0000313" key="1">
    <source>
        <dbReference type="EMBL" id="KAG6371690.1"/>
    </source>
</evidence>
<organism evidence="1 2">
    <name type="scientific">Boletus reticuloceps</name>
    <dbReference type="NCBI Taxonomy" id="495285"/>
    <lineage>
        <taxon>Eukaryota</taxon>
        <taxon>Fungi</taxon>
        <taxon>Dikarya</taxon>
        <taxon>Basidiomycota</taxon>
        <taxon>Agaricomycotina</taxon>
        <taxon>Agaricomycetes</taxon>
        <taxon>Agaricomycetidae</taxon>
        <taxon>Boletales</taxon>
        <taxon>Boletineae</taxon>
        <taxon>Boletaceae</taxon>
        <taxon>Boletoideae</taxon>
        <taxon>Boletus</taxon>
    </lineage>
</organism>
<accession>A0A8I3A6P0</accession>
<dbReference type="EMBL" id="JAGFBS010000032">
    <property type="protein sequence ID" value="KAG6371690.1"/>
    <property type="molecule type" value="Genomic_DNA"/>
</dbReference>
<protein>
    <submittedName>
        <fullName evidence="1">Uncharacterized protein</fullName>
    </submittedName>
</protein>
<dbReference type="OrthoDB" id="2656874at2759"/>
<evidence type="ECO:0000313" key="2">
    <source>
        <dbReference type="Proteomes" id="UP000683000"/>
    </source>
</evidence>
<sequence length="255" mass="29301">MSDLFFPNNSSPQEKMQLILSMHYLPDPTPRKELFSVMVYSASGEGVVDTPAIVPAFYHDHLCRFLWRHSVYMELVSQDDITLMPKLRPLLERYIFYMDAVVEGLLTTARNKTFTKDPTFCSILFNQYLVVEYHVGHHEFNVIGAWRQRNPDIILECMMLDDIDFDSFYKKADKANSAWSGSRYKFMYNKVTGPEWQILADLAAKHFGIDNYNMRLISFGCPAVAGSKKKKGKGKGKAQVAAHAGWFPSFFTDHI</sequence>
<dbReference type="AlphaFoldDB" id="A0A8I3A6P0"/>
<dbReference type="Proteomes" id="UP000683000">
    <property type="component" value="Unassembled WGS sequence"/>
</dbReference>
<comment type="caution">
    <text evidence="1">The sequence shown here is derived from an EMBL/GenBank/DDBJ whole genome shotgun (WGS) entry which is preliminary data.</text>
</comment>
<reference evidence="1" key="1">
    <citation type="submission" date="2021-03" db="EMBL/GenBank/DDBJ databases">
        <title>Evolutionary innovations through gain and loss of genes in the ectomycorrhizal Boletales.</title>
        <authorList>
            <person name="Wu G."/>
            <person name="Miyauchi S."/>
            <person name="Morin E."/>
            <person name="Yang Z.-L."/>
            <person name="Xu J."/>
            <person name="Martin F.M."/>
        </authorList>
    </citation>
    <scope>NUCLEOTIDE SEQUENCE</scope>
    <source>
        <strain evidence="1">BR01</strain>
    </source>
</reference>
<name>A0A8I3A6P0_9AGAM</name>
<keyword evidence="2" id="KW-1185">Reference proteome</keyword>
<proteinExistence type="predicted"/>